<dbReference type="Gene3D" id="3.40.50.2000">
    <property type="entry name" value="Glycogen Phosphorylase B"/>
    <property type="match status" value="2"/>
</dbReference>
<evidence type="ECO:0000256" key="1">
    <source>
        <dbReference type="ARBA" id="ARBA00009995"/>
    </source>
</evidence>
<comment type="caution">
    <text evidence="2">The sequence shown here is derived from an EMBL/GenBank/DDBJ whole genome shotgun (WGS) entry which is preliminary data.</text>
</comment>
<reference evidence="2 3" key="1">
    <citation type="journal article" date="2021" name="BMC Genomics">
        <title>Datura genome reveals duplications of psychoactive alkaloid biosynthetic genes and high mutation rate following tissue culture.</title>
        <authorList>
            <person name="Rajewski A."/>
            <person name="Carter-House D."/>
            <person name="Stajich J."/>
            <person name="Litt A."/>
        </authorList>
    </citation>
    <scope>NUCLEOTIDE SEQUENCE [LARGE SCALE GENOMIC DNA]</scope>
    <source>
        <strain evidence="2">AR-01</strain>
    </source>
</reference>
<proteinExistence type="inferred from homology"/>
<keyword evidence="3" id="KW-1185">Reference proteome</keyword>
<organism evidence="2 3">
    <name type="scientific">Datura stramonium</name>
    <name type="common">Jimsonweed</name>
    <name type="synonym">Common thornapple</name>
    <dbReference type="NCBI Taxonomy" id="4076"/>
    <lineage>
        <taxon>Eukaryota</taxon>
        <taxon>Viridiplantae</taxon>
        <taxon>Streptophyta</taxon>
        <taxon>Embryophyta</taxon>
        <taxon>Tracheophyta</taxon>
        <taxon>Spermatophyta</taxon>
        <taxon>Magnoliopsida</taxon>
        <taxon>eudicotyledons</taxon>
        <taxon>Gunneridae</taxon>
        <taxon>Pentapetalae</taxon>
        <taxon>asterids</taxon>
        <taxon>lamiids</taxon>
        <taxon>Solanales</taxon>
        <taxon>Solanaceae</taxon>
        <taxon>Solanoideae</taxon>
        <taxon>Datureae</taxon>
        <taxon>Datura</taxon>
    </lineage>
</organism>
<dbReference type="Proteomes" id="UP000823775">
    <property type="component" value="Unassembled WGS sequence"/>
</dbReference>
<dbReference type="PANTHER" id="PTHR48047">
    <property type="entry name" value="GLYCOSYLTRANSFERASE"/>
    <property type="match status" value="1"/>
</dbReference>
<comment type="similarity">
    <text evidence="1">Belongs to the UDP-glycosyltransferase family.</text>
</comment>
<dbReference type="EMBL" id="JACEIK010013961">
    <property type="protein sequence ID" value="MCE3216701.1"/>
    <property type="molecule type" value="Genomic_DNA"/>
</dbReference>
<name>A0ABS8WXY3_DATST</name>
<evidence type="ECO:0000313" key="3">
    <source>
        <dbReference type="Proteomes" id="UP000823775"/>
    </source>
</evidence>
<gene>
    <name evidence="2" type="ORF">HAX54_007684</name>
</gene>
<protein>
    <submittedName>
        <fullName evidence="2">Uncharacterized protein</fullName>
    </submittedName>
</protein>
<accession>A0ABS8WXY3</accession>
<dbReference type="PANTHER" id="PTHR48047:SF229">
    <property type="entry name" value="UDP-GLYCOSYLTRANSFERASE 73C3-RELATED"/>
    <property type="match status" value="1"/>
</dbReference>
<evidence type="ECO:0000313" key="2">
    <source>
        <dbReference type="EMBL" id="MCE3216701.1"/>
    </source>
</evidence>
<dbReference type="SUPFAM" id="SSF53756">
    <property type="entry name" value="UDP-Glycosyltransferase/glycogen phosphorylase"/>
    <property type="match status" value="2"/>
</dbReference>
<sequence>MAVLTHHDENPRFQQLPFMAQGHTIPMIDIARLLAQRGVIVTILMTPLNSIRFNSVIGRAEPDSCVFVCLGSLSYLPKSQMIKLALGLESSKRPFIWVVRHISDEFRKWLNEENFEERVQKQGILIHGWAPQVLILSHHLIGDSNTLEMEFELRRDICWCSNDHLAIIC</sequence>